<organism evidence="3 4">
    <name type="scientific">Cyclobacterium amurskyense</name>
    <dbReference type="NCBI Taxonomy" id="320787"/>
    <lineage>
        <taxon>Bacteria</taxon>
        <taxon>Pseudomonadati</taxon>
        <taxon>Bacteroidota</taxon>
        <taxon>Cytophagia</taxon>
        <taxon>Cytophagales</taxon>
        <taxon>Cyclobacteriaceae</taxon>
        <taxon>Cyclobacterium</taxon>
    </lineage>
</organism>
<dbReference type="InterPro" id="IPR011041">
    <property type="entry name" value="Quinoprot_gluc/sorb_DH_b-prop"/>
</dbReference>
<gene>
    <name evidence="3" type="ORF">CA2015_3174</name>
</gene>
<dbReference type="InterPro" id="IPR012938">
    <property type="entry name" value="Glc/Sorbosone_DH"/>
</dbReference>
<evidence type="ECO:0000313" key="3">
    <source>
        <dbReference type="EMBL" id="AKP52572.1"/>
    </source>
</evidence>
<accession>A0A0H4PW07</accession>
<dbReference type="AlphaFoldDB" id="A0A0H4PW07"/>
<keyword evidence="1" id="KW-0732">Signal</keyword>
<protein>
    <submittedName>
        <fullName evidence="3">Glucose/sorbosone dehydrogenase</fullName>
    </submittedName>
</protein>
<reference evidence="3 4" key="1">
    <citation type="submission" date="2015-07" db="EMBL/GenBank/DDBJ databases">
        <authorList>
            <person name="Kim K.M."/>
        </authorList>
    </citation>
    <scope>NUCLEOTIDE SEQUENCE [LARGE SCALE GENOMIC DNA]</scope>
    <source>
        <strain evidence="3 4">KCTC 12363</strain>
    </source>
</reference>
<dbReference type="PANTHER" id="PTHR19328:SF75">
    <property type="entry name" value="ALDOSE SUGAR DEHYDROGENASE YLII"/>
    <property type="match status" value="1"/>
</dbReference>
<evidence type="ECO:0000259" key="2">
    <source>
        <dbReference type="Pfam" id="PF07995"/>
    </source>
</evidence>
<dbReference type="PANTHER" id="PTHR19328">
    <property type="entry name" value="HEDGEHOG-INTERACTING PROTEIN"/>
    <property type="match status" value="1"/>
</dbReference>
<dbReference type="Pfam" id="PF07995">
    <property type="entry name" value="GSDH"/>
    <property type="match status" value="1"/>
</dbReference>
<proteinExistence type="predicted"/>
<feature type="domain" description="Glucose/Sorbosone dehydrogenase" evidence="2">
    <location>
        <begin position="47"/>
        <end position="357"/>
    </location>
</feature>
<dbReference type="Gene3D" id="2.120.10.30">
    <property type="entry name" value="TolB, C-terminal domain"/>
    <property type="match status" value="1"/>
</dbReference>
<dbReference type="InterPro" id="IPR011042">
    <property type="entry name" value="6-blade_b-propeller_TolB-like"/>
</dbReference>
<dbReference type="RefSeq" id="WP_048642773.1">
    <property type="nucleotide sequence ID" value="NZ_CP012040.1"/>
</dbReference>
<dbReference type="PROSITE" id="PS51257">
    <property type="entry name" value="PROKAR_LIPOPROTEIN"/>
    <property type="match status" value="1"/>
</dbReference>
<keyword evidence="4" id="KW-1185">Reference proteome</keyword>
<dbReference type="KEGG" id="camu:CA2015_3174"/>
<sequence length="390" mass="43795">MKKLLNIFLVVALLISTACTTEPQEKTAEPEGALTIVEAFPELSFTRPVDFQHAGDKSNKLFVVEQRGVISVFENKEKTTAKEAFLTIEDRVEDSDNEEGLLGLAFHPNFESNGYFYVNYTASSPDRSVISRFNLSSTNPNEADPSSELVLLEYDQPYGNHNGGQISFGPDGFLYIGVGDGGKSGDPHGNSQDRTTLLGNILRIDVDQQDESKNYAIPEDNPFVDNAEGFREEIYAYGLRNPWRFSFDTATDQLWVADVGQNSYEEIDIVKNGGNYGWNTMEGLHCFNADECDQENLELPIWEYDRDEGDISITGGFVYHGEAIEQLQGLYIYADYVSGRIWSLDFSDPENPVNTELFKADFPISSFGVDQNQEIYICGFDDKIYKFGLE</sequence>
<evidence type="ECO:0000313" key="4">
    <source>
        <dbReference type="Proteomes" id="UP000036520"/>
    </source>
</evidence>
<dbReference type="SUPFAM" id="SSF50952">
    <property type="entry name" value="Soluble quinoprotein glucose dehydrogenase"/>
    <property type="match status" value="1"/>
</dbReference>
<feature type="chain" id="PRO_5005208275" evidence="1">
    <location>
        <begin position="21"/>
        <end position="390"/>
    </location>
</feature>
<dbReference type="EMBL" id="CP012040">
    <property type="protein sequence ID" value="AKP52572.1"/>
    <property type="molecule type" value="Genomic_DNA"/>
</dbReference>
<dbReference type="OrthoDB" id="9770043at2"/>
<dbReference type="Proteomes" id="UP000036520">
    <property type="component" value="Chromosome"/>
</dbReference>
<evidence type="ECO:0000256" key="1">
    <source>
        <dbReference type="SAM" id="SignalP"/>
    </source>
</evidence>
<name>A0A0H4PW07_9BACT</name>
<feature type="signal peptide" evidence="1">
    <location>
        <begin position="1"/>
        <end position="20"/>
    </location>
</feature>